<reference evidence="2 3" key="1">
    <citation type="submission" date="2016-12" db="EMBL/GenBank/DDBJ databases">
        <authorList>
            <person name="Song W.-J."/>
            <person name="Kurnit D.M."/>
        </authorList>
    </citation>
    <scope>NUCLEOTIDE SEQUENCE [LARGE SCALE GENOMIC DNA]</scope>
    <source>
        <strain evidence="2 3">DSM 12503</strain>
    </source>
</reference>
<dbReference type="SUPFAM" id="SSF55729">
    <property type="entry name" value="Acyl-CoA N-acyltransferases (Nat)"/>
    <property type="match status" value="2"/>
</dbReference>
<dbReference type="PANTHER" id="PTHR41373:SF1">
    <property type="entry name" value="PHOSPHATIDYLGLYCEROL LYSYLTRANSFERASE C-TERMINAL DOMAIN-CONTAINING PROTEIN"/>
    <property type="match status" value="1"/>
</dbReference>
<keyword evidence="3" id="KW-1185">Reference proteome</keyword>
<dbReference type="InterPro" id="IPR024320">
    <property type="entry name" value="LPG_synthase_C"/>
</dbReference>
<evidence type="ECO:0000313" key="3">
    <source>
        <dbReference type="Proteomes" id="UP000184612"/>
    </source>
</evidence>
<dbReference type="Proteomes" id="UP000184612">
    <property type="component" value="Unassembled WGS sequence"/>
</dbReference>
<dbReference type="PANTHER" id="PTHR41373">
    <property type="entry name" value="DUF2156 DOMAIN-CONTAINING PROTEIN"/>
    <property type="match status" value="1"/>
</dbReference>
<feature type="domain" description="Phosphatidylglycerol lysyltransferase C-terminal" evidence="1">
    <location>
        <begin position="33"/>
        <end position="302"/>
    </location>
</feature>
<name>A0A1M7YD62_9FIRM</name>
<dbReference type="RefSeq" id="WP_073589442.1">
    <property type="nucleotide sequence ID" value="NZ_FRFD01000008.1"/>
</dbReference>
<evidence type="ECO:0000313" key="2">
    <source>
        <dbReference type="EMBL" id="SHO50519.1"/>
    </source>
</evidence>
<dbReference type="EMBL" id="FRFD01000008">
    <property type="protein sequence ID" value="SHO50519.1"/>
    <property type="molecule type" value="Genomic_DNA"/>
</dbReference>
<accession>A0A1M7YD62</accession>
<organism evidence="2 3">
    <name type="scientific">Anaerocolumna xylanovorans DSM 12503</name>
    <dbReference type="NCBI Taxonomy" id="1121345"/>
    <lineage>
        <taxon>Bacteria</taxon>
        <taxon>Bacillati</taxon>
        <taxon>Bacillota</taxon>
        <taxon>Clostridia</taxon>
        <taxon>Lachnospirales</taxon>
        <taxon>Lachnospiraceae</taxon>
        <taxon>Anaerocolumna</taxon>
    </lineage>
</organism>
<dbReference type="PIRSF" id="PIRSF018688">
    <property type="entry name" value="UCP018688"/>
    <property type="match status" value="1"/>
</dbReference>
<dbReference type="STRING" id="1121345.SAMN02745217_02759"/>
<dbReference type="OrthoDB" id="9765580at2"/>
<dbReference type="InterPro" id="IPR016732">
    <property type="entry name" value="UCP018688"/>
</dbReference>
<dbReference type="InterPro" id="IPR016181">
    <property type="entry name" value="Acyl_CoA_acyltransferase"/>
</dbReference>
<dbReference type="Pfam" id="PF09924">
    <property type="entry name" value="LPG_synthase_C"/>
    <property type="match status" value="1"/>
</dbReference>
<evidence type="ECO:0000259" key="1">
    <source>
        <dbReference type="Pfam" id="PF09924"/>
    </source>
</evidence>
<dbReference type="Gene3D" id="3.40.630.30">
    <property type="match status" value="2"/>
</dbReference>
<proteinExistence type="predicted"/>
<protein>
    <recommendedName>
        <fullName evidence="1">Phosphatidylglycerol lysyltransferase C-terminal domain-containing protein</fullName>
    </recommendedName>
</protein>
<dbReference type="AlphaFoldDB" id="A0A1M7YD62"/>
<sequence length="308" mass="36272">MGIELKKLTIADCLSLESYSALRPVYMSERQPVNQFIWEEFYDTHYYRNDTYMACVIKAKDVFSPMMPLCKAEDIPAVFSEIKTHWNKVFNQPLNMYLVDEAFLSVLRTIPGFEEEFTVEDCRENYDYIYDAGKLRTLSGKAYHKKKNHLNSFLKAYEGRYEFRTLDCSNVAEIEEFHDRWLDNRDYEDKHGSMRSEENGIHRLFKYCGFVDCQIGGVYIDGKMEAYSIGSYAPEIKCAFIHIEKANINIPGLYNYINQQFLIHSFPEAEIVNREDDLGQEGLRKSKLSYQPIRLEAKYHLYQQNIKL</sequence>
<gene>
    <name evidence="2" type="ORF">SAMN02745217_02759</name>
</gene>